<evidence type="ECO:0000313" key="1">
    <source>
        <dbReference type="EMBL" id="MBP0494477.1"/>
    </source>
</evidence>
<dbReference type="AlphaFoldDB" id="A0A940N0E6"/>
<accession>A0A940N0E6</accession>
<name>A0A940N0E6_9PROT</name>
<dbReference type="RefSeq" id="WP_209375213.1">
    <property type="nucleotide sequence ID" value="NZ_JAGIZA010000010.1"/>
</dbReference>
<comment type="caution">
    <text evidence="1">The sequence shown here is derived from an EMBL/GenBank/DDBJ whole genome shotgun (WGS) entry which is preliminary data.</text>
</comment>
<protein>
    <submittedName>
        <fullName evidence="1">Uncharacterized protein</fullName>
    </submittedName>
</protein>
<dbReference type="EMBL" id="JAGIZA010000010">
    <property type="protein sequence ID" value="MBP0494477.1"/>
    <property type="molecule type" value="Genomic_DNA"/>
</dbReference>
<keyword evidence="2" id="KW-1185">Reference proteome</keyword>
<reference evidence="1" key="1">
    <citation type="submission" date="2021-03" db="EMBL/GenBank/DDBJ databases">
        <authorList>
            <person name="So Y."/>
        </authorList>
    </citation>
    <scope>NUCLEOTIDE SEQUENCE</scope>
    <source>
        <strain evidence="1">SG15</strain>
    </source>
</reference>
<sequence>MTYPAGSLLAVMLGEDAPIDVRRAARRLRSERAPALAVDDDIAALARGLASAEMSRSPAVLDALPPLFWLEAHRQDGAGAPGIEGWVVERKGGGLAVRGFSFVSGDEALPVPEGTATVSFGADAREETGYLRGLVTAICLPEMLSQMGESSPVVLMPADAPEEEASLLRGFRLSVAMSPGSVPG</sequence>
<evidence type="ECO:0000313" key="2">
    <source>
        <dbReference type="Proteomes" id="UP000677537"/>
    </source>
</evidence>
<proteinExistence type="predicted"/>
<organism evidence="1 2">
    <name type="scientific">Roseomonas indoligenes</name>
    <dbReference type="NCBI Taxonomy" id="2820811"/>
    <lineage>
        <taxon>Bacteria</taxon>
        <taxon>Pseudomonadati</taxon>
        <taxon>Pseudomonadota</taxon>
        <taxon>Alphaproteobacteria</taxon>
        <taxon>Acetobacterales</taxon>
        <taxon>Roseomonadaceae</taxon>
        <taxon>Roseomonas</taxon>
    </lineage>
</organism>
<gene>
    <name evidence="1" type="ORF">J5Y10_16965</name>
</gene>
<dbReference type="Proteomes" id="UP000677537">
    <property type="component" value="Unassembled WGS sequence"/>
</dbReference>